<reference evidence="1 2" key="1">
    <citation type="journal article" date="2022" name="Nat. Plants">
        <title>Genomes of leafy and leafless Platanthera orchids illuminate the evolution of mycoheterotrophy.</title>
        <authorList>
            <person name="Li M.H."/>
            <person name="Liu K.W."/>
            <person name="Li Z."/>
            <person name="Lu H.C."/>
            <person name="Ye Q.L."/>
            <person name="Zhang D."/>
            <person name="Wang J.Y."/>
            <person name="Li Y.F."/>
            <person name="Zhong Z.M."/>
            <person name="Liu X."/>
            <person name="Yu X."/>
            <person name="Liu D.K."/>
            <person name="Tu X.D."/>
            <person name="Liu B."/>
            <person name="Hao Y."/>
            <person name="Liao X.Y."/>
            <person name="Jiang Y.T."/>
            <person name="Sun W.H."/>
            <person name="Chen J."/>
            <person name="Chen Y.Q."/>
            <person name="Ai Y."/>
            <person name="Zhai J.W."/>
            <person name="Wu S.S."/>
            <person name="Zhou Z."/>
            <person name="Hsiao Y.Y."/>
            <person name="Wu W.L."/>
            <person name="Chen Y.Y."/>
            <person name="Lin Y.F."/>
            <person name="Hsu J.L."/>
            <person name="Li C.Y."/>
            <person name="Wang Z.W."/>
            <person name="Zhao X."/>
            <person name="Zhong W.Y."/>
            <person name="Ma X.K."/>
            <person name="Ma L."/>
            <person name="Huang J."/>
            <person name="Chen G.Z."/>
            <person name="Huang M.Z."/>
            <person name="Huang L."/>
            <person name="Peng D.H."/>
            <person name="Luo Y.B."/>
            <person name="Zou S.Q."/>
            <person name="Chen S.P."/>
            <person name="Lan S."/>
            <person name="Tsai W.C."/>
            <person name="Van de Peer Y."/>
            <person name="Liu Z.J."/>
        </authorList>
    </citation>
    <scope>NUCLEOTIDE SEQUENCE [LARGE SCALE GENOMIC DNA]</scope>
    <source>
        <strain evidence="1">Lor288</strain>
    </source>
</reference>
<gene>
    <name evidence="1" type="ORF">KSP40_PGU006597</name>
</gene>
<proteinExistence type="predicted"/>
<dbReference type="EMBL" id="JBBWWR010000014">
    <property type="protein sequence ID" value="KAK8953001.1"/>
    <property type="molecule type" value="Genomic_DNA"/>
</dbReference>
<evidence type="ECO:0000313" key="1">
    <source>
        <dbReference type="EMBL" id="KAK8953001.1"/>
    </source>
</evidence>
<keyword evidence="2" id="KW-1185">Reference proteome</keyword>
<dbReference type="Proteomes" id="UP001412067">
    <property type="component" value="Unassembled WGS sequence"/>
</dbReference>
<organism evidence="1 2">
    <name type="scientific">Platanthera guangdongensis</name>
    <dbReference type="NCBI Taxonomy" id="2320717"/>
    <lineage>
        <taxon>Eukaryota</taxon>
        <taxon>Viridiplantae</taxon>
        <taxon>Streptophyta</taxon>
        <taxon>Embryophyta</taxon>
        <taxon>Tracheophyta</taxon>
        <taxon>Spermatophyta</taxon>
        <taxon>Magnoliopsida</taxon>
        <taxon>Liliopsida</taxon>
        <taxon>Asparagales</taxon>
        <taxon>Orchidaceae</taxon>
        <taxon>Orchidoideae</taxon>
        <taxon>Orchideae</taxon>
        <taxon>Orchidinae</taxon>
        <taxon>Platanthera</taxon>
    </lineage>
</organism>
<evidence type="ECO:0000313" key="2">
    <source>
        <dbReference type="Proteomes" id="UP001412067"/>
    </source>
</evidence>
<sequence>MLLHVILRLSKHGFFSGKLLLEGQETGGAHWVSFEIYDCSLLTHAGKAMCSSPQPKFEISRHPHARIASSSSTVVGDVEEHVAEAYSDVQDHLLRPIQVQIYNKA</sequence>
<protein>
    <submittedName>
        <fullName evidence="1">Uncharacterized protein</fullName>
    </submittedName>
</protein>
<accession>A0ABR2LXQ1</accession>
<comment type="caution">
    <text evidence="1">The sequence shown here is derived from an EMBL/GenBank/DDBJ whole genome shotgun (WGS) entry which is preliminary data.</text>
</comment>
<name>A0ABR2LXQ1_9ASPA</name>